<keyword evidence="3" id="KW-1185">Reference proteome</keyword>
<name>A0A8T2PB61_9TELE</name>
<proteinExistence type="predicted"/>
<evidence type="ECO:0000313" key="3">
    <source>
        <dbReference type="Proteomes" id="UP000824540"/>
    </source>
</evidence>
<accession>A0A8T2PB61</accession>
<dbReference type="AlphaFoldDB" id="A0A8T2PB61"/>
<feature type="region of interest" description="Disordered" evidence="1">
    <location>
        <begin position="1"/>
        <end position="22"/>
    </location>
</feature>
<sequence>MEPMEGGVELRKGSGGRKNRRQLHKVLRGGGTRDDVKIRVGLSQAGTWGGALKPKGSCSGGAVWQPARRSHRNNPGRQTLAAWLRKAVVTPDGQSQGTGLWQRAKPPRKSVTAQEPAYGIEWCCQRCGGVACRICSSVIISITEYHPPTSPRPCAPTTTSSLHWQHRGAVTQKHGHHAGPSPAVGPCLLSPQPSPSPTALLLGATEGILQRAYKIRNSGLKCDRRSCACRPPSSEMFHDSGSRDRAMLWRVPPGISREGRMKAILREEQEVSLSSVFKVFTQRQVRRAAAQVGGVLDEADLTVP</sequence>
<reference evidence="2" key="1">
    <citation type="thesis" date="2021" institute="BYU ScholarsArchive" country="Provo, UT, USA">
        <title>Applications of and Algorithms for Genome Assembly and Genomic Analyses with an Emphasis on Marine Teleosts.</title>
        <authorList>
            <person name="Pickett B.D."/>
        </authorList>
    </citation>
    <scope>NUCLEOTIDE SEQUENCE</scope>
    <source>
        <strain evidence="2">HI-2016</strain>
    </source>
</reference>
<dbReference type="Proteomes" id="UP000824540">
    <property type="component" value="Unassembled WGS sequence"/>
</dbReference>
<protein>
    <submittedName>
        <fullName evidence="2">Uncharacterized protein</fullName>
    </submittedName>
</protein>
<organism evidence="2 3">
    <name type="scientific">Albula glossodonta</name>
    <name type="common">roundjaw bonefish</name>
    <dbReference type="NCBI Taxonomy" id="121402"/>
    <lineage>
        <taxon>Eukaryota</taxon>
        <taxon>Metazoa</taxon>
        <taxon>Chordata</taxon>
        <taxon>Craniata</taxon>
        <taxon>Vertebrata</taxon>
        <taxon>Euteleostomi</taxon>
        <taxon>Actinopterygii</taxon>
        <taxon>Neopterygii</taxon>
        <taxon>Teleostei</taxon>
        <taxon>Albuliformes</taxon>
        <taxon>Albulidae</taxon>
        <taxon>Albula</taxon>
    </lineage>
</organism>
<evidence type="ECO:0000313" key="2">
    <source>
        <dbReference type="EMBL" id="KAG9348956.1"/>
    </source>
</evidence>
<feature type="region of interest" description="Disordered" evidence="1">
    <location>
        <begin position="169"/>
        <end position="189"/>
    </location>
</feature>
<comment type="caution">
    <text evidence="2">The sequence shown here is derived from an EMBL/GenBank/DDBJ whole genome shotgun (WGS) entry which is preliminary data.</text>
</comment>
<dbReference type="EMBL" id="JAFBMS010000010">
    <property type="protein sequence ID" value="KAG9348956.1"/>
    <property type="molecule type" value="Genomic_DNA"/>
</dbReference>
<gene>
    <name evidence="2" type="ORF">JZ751_029273</name>
</gene>
<evidence type="ECO:0000256" key="1">
    <source>
        <dbReference type="SAM" id="MobiDB-lite"/>
    </source>
</evidence>